<reference evidence="1 2" key="1">
    <citation type="submission" date="2018-12" db="EMBL/GenBank/DDBJ databases">
        <title>The Draft Genome Sequence of the Soil Bacterium Pedobacter tournemirensis R1.</title>
        <authorList>
            <person name="He J."/>
        </authorList>
    </citation>
    <scope>NUCLEOTIDE SEQUENCE [LARGE SCALE GENOMIC DNA]</scope>
    <source>
        <strain evidence="1 2">R1</strain>
    </source>
</reference>
<evidence type="ECO:0000313" key="2">
    <source>
        <dbReference type="Proteomes" id="UP000290848"/>
    </source>
</evidence>
<dbReference type="RefSeq" id="WP_128768884.1">
    <property type="nucleotide sequence ID" value="NZ_RXOC01000004.1"/>
</dbReference>
<comment type="caution">
    <text evidence="1">The sequence shown here is derived from an EMBL/GenBank/DDBJ whole genome shotgun (WGS) entry which is preliminary data.</text>
</comment>
<evidence type="ECO:0000313" key="1">
    <source>
        <dbReference type="EMBL" id="RXF70579.1"/>
    </source>
</evidence>
<proteinExistence type="predicted"/>
<organism evidence="1 2">
    <name type="scientific">Arcticibacter tournemirensis</name>
    <dbReference type="NCBI Taxonomy" id="699437"/>
    <lineage>
        <taxon>Bacteria</taxon>
        <taxon>Pseudomonadati</taxon>
        <taxon>Bacteroidota</taxon>
        <taxon>Sphingobacteriia</taxon>
        <taxon>Sphingobacteriales</taxon>
        <taxon>Sphingobacteriaceae</taxon>
        <taxon>Arcticibacter</taxon>
    </lineage>
</organism>
<dbReference type="Proteomes" id="UP000290848">
    <property type="component" value="Unassembled WGS sequence"/>
</dbReference>
<dbReference type="AlphaFoldDB" id="A0A4Q0MCF7"/>
<accession>A0A4Q0MCF7</accession>
<dbReference type="EMBL" id="RXOC01000004">
    <property type="protein sequence ID" value="RXF70579.1"/>
    <property type="molecule type" value="Genomic_DNA"/>
</dbReference>
<evidence type="ECO:0008006" key="3">
    <source>
        <dbReference type="Google" id="ProtNLM"/>
    </source>
</evidence>
<protein>
    <recommendedName>
        <fullName evidence="3">Zf-HC2 domain-containing protein</fullName>
    </recommendedName>
</protein>
<sequence>MKELNELELKKIAYNCRKATFLIEKQQIGKITLREKLELKIHLTGCSICVTFMQQSAMINQMARKLFHSDRPELQLDDAFKQQLQKQIDDQLTKNR</sequence>
<name>A0A4Q0MCF7_9SPHI</name>
<gene>
    <name evidence="1" type="ORF">EKH83_08030</name>
</gene>